<gene>
    <name evidence="1" type="ORF">SALLE_v1c02470</name>
</gene>
<name>A0A345Z2U4_9MOLU</name>
<dbReference type="EMBL" id="CP031376">
    <property type="protein sequence ID" value="AXK50923.1"/>
    <property type="molecule type" value="Genomic_DNA"/>
</dbReference>
<dbReference type="AlphaFoldDB" id="A0A345Z2U4"/>
<dbReference type="OrthoDB" id="388798at2"/>
<dbReference type="Proteomes" id="UP000254792">
    <property type="component" value="Chromosome"/>
</dbReference>
<sequence length="217" mass="25496">MIDHLEAIQWDCETRKFLVSQNFKVDSRLKSFIENNILTIPTTQDIVNELYPYIDLKIKEELIAKSIERESCVKKILQNSIAKKTKLIPFLLDECDDKFHQQIAKRIITEFNQIIYKYGVSKIQTNVIKIIWKENPVIGQIPFVLETNNGVIIVDIRTGQTNFEDRSKGLLFLYEKLWSQNSSSKVLKKILINPRWDIAVQEVENPNKNEIWKLLNF</sequence>
<keyword evidence="2" id="KW-1185">Reference proteome</keyword>
<evidence type="ECO:0000313" key="2">
    <source>
        <dbReference type="Proteomes" id="UP000254792"/>
    </source>
</evidence>
<protein>
    <submittedName>
        <fullName evidence="1">Uncharacterized protein</fullName>
    </submittedName>
</protein>
<dbReference type="KEGG" id="salx:SALLE_v1c02470"/>
<reference evidence="1 2" key="1">
    <citation type="submission" date="2018-07" db="EMBL/GenBank/DDBJ databases">
        <title>Complete genome sequence of Spiroplasma alleghenense PLHS-1 (ATCC 51752).</title>
        <authorList>
            <person name="Chou L."/>
            <person name="Lee T.-Y."/>
            <person name="Tsai Y.-M."/>
            <person name="Kuo C.-H."/>
        </authorList>
    </citation>
    <scope>NUCLEOTIDE SEQUENCE [LARGE SCALE GENOMIC DNA]</scope>
    <source>
        <strain evidence="1 2">PLHS-1</strain>
    </source>
</reference>
<proteinExistence type="predicted"/>
<dbReference type="RefSeq" id="WP_115557844.1">
    <property type="nucleotide sequence ID" value="NZ_CP031376.1"/>
</dbReference>
<accession>A0A345Z2U4</accession>
<evidence type="ECO:0000313" key="1">
    <source>
        <dbReference type="EMBL" id="AXK50923.1"/>
    </source>
</evidence>
<organism evidence="1 2">
    <name type="scientific">Spiroplasma alleghenense</name>
    <dbReference type="NCBI Taxonomy" id="216931"/>
    <lineage>
        <taxon>Bacteria</taxon>
        <taxon>Bacillati</taxon>
        <taxon>Mycoplasmatota</taxon>
        <taxon>Mollicutes</taxon>
        <taxon>Entomoplasmatales</taxon>
        <taxon>Spiroplasmataceae</taxon>
        <taxon>Spiroplasma</taxon>
    </lineage>
</organism>